<evidence type="ECO:0000256" key="3">
    <source>
        <dbReference type="SAM" id="Phobius"/>
    </source>
</evidence>
<feature type="compositionally biased region" description="Basic and acidic residues" evidence="2">
    <location>
        <begin position="762"/>
        <end position="775"/>
    </location>
</feature>
<gene>
    <name evidence="4" type="ORF">I316_03277</name>
</gene>
<evidence type="ECO:0000313" key="5">
    <source>
        <dbReference type="Proteomes" id="UP000092666"/>
    </source>
</evidence>
<keyword evidence="5" id="KW-1185">Reference proteome</keyword>
<feature type="compositionally biased region" description="Low complexity" evidence="2">
    <location>
        <begin position="276"/>
        <end position="286"/>
    </location>
</feature>
<feature type="compositionally biased region" description="Low complexity" evidence="2">
    <location>
        <begin position="1"/>
        <end position="12"/>
    </location>
</feature>
<feature type="compositionally biased region" description="Basic and acidic residues" evidence="2">
    <location>
        <begin position="1431"/>
        <end position="1442"/>
    </location>
</feature>
<feature type="compositionally biased region" description="Basic and acidic residues" evidence="2">
    <location>
        <begin position="360"/>
        <end position="369"/>
    </location>
</feature>
<keyword evidence="1" id="KW-0175">Coiled coil</keyword>
<feature type="region of interest" description="Disordered" evidence="2">
    <location>
        <begin position="808"/>
        <end position="848"/>
    </location>
</feature>
<feature type="compositionally biased region" description="Low complexity" evidence="2">
    <location>
        <begin position="127"/>
        <end position="140"/>
    </location>
</feature>
<accession>A0A1B9GW21</accession>
<proteinExistence type="predicted"/>
<feature type="region of interest" description="Disordered" evidence="2">
    <location>
        <begin position="710"/>
        <end position="776"/>
    </location>
</feature>
<organism evidence="4 5">
    <name type="scientific">Kwoniella heveanensis BCC8398</name>
    <dbReference type="NCBI Taxonomy" id="1296120"/>
    <lineage>
        <taxon>Eukaryota</taxon>
        <taxon>Fungi</taxon>
        <taxon>Dikarya</taxon>
        <taxon>Basidiomycota</taxon>
        <taxon>Agaricomycotina</taxon>
        <taxon>Tremellomycetes</taxon>
        <taxon>Tremellales</taxon>
        <taxon>Cryptococcaceae</taxon>
        <taxon>Kwoniella</taxon>
    </lineage>
</organism>
<reference evidence="4 5" key="1">
    <citation type="submission" date="2013-07" db="EMBL/GenBank/DDBJ databases">
        <title>The Genome Sequence of Cryptococcus heveanensis BCC8398.</title>
        <authorList>
            <consortium name="The Broad Institute Genome Sequencing Platform"/>
            <person name="Cuomo C."/>
            <person name="Litvintseva A."/>
            <person name="Chen Y."/>
            <person name="Heitman J."/>
            <person name="Sun S."/>
            <person name="Springer D."/>
            <person name="Dromer F."/>
            <person name="Young S.K."/>
            <person name="Zeng Q."/>
            <person name="Gargeya S."/>
            <person name="Fitzgerald M."/>
            <person name="Abouelleil A."/>
            <person name="Alvarado L."/>
            <person name="Berlin A.M."/>
            <person name="Chapman S.B."/>
            <person name="Dewar J."/>
            <person name="Goldberg J."/>
            <person name="Griggs A."/>
            <person name="Gujja S."/>
            <person name="Hansen M."/>
            <person name="Howarth C."/>
            <person name="Imamovic A."/>
            <person name="Larimer J."/>
            <person name="McCowan C."/>
            <person name="Murphy C."/>
            <person name="Pearson M."/>
            <person name="Priest M."/>
            <person name="Roberts A."/>
            <person name="Saif S."/>
            <person name="Shea T."/>
            <person name="Sykes S."/>
            <person name="Wortman J."/>
            <person name="Nusbaum C."/>
            <person name="Birren B."/>
        </authorList>
    </citation>
    <scope>NUCLEOTIDE SEQUENCE [LARGE SCALE GENOMIC DNA]</scope>
    <source>
        <strain evidence="4 5">BCC8398</strain>
    </source>
</reference>
<feature type="region of interest" description="Disordered" evidence="2">
    <location>
        <begin position="600"/>
        <end position="622"/>
    </location>
</feature>
<feature type="region of interest" description="Disordered" evidence="2">
    <location>
        <begin position="1"/>
        <end position="369"/>
    </location>
</feature>
<protein>
    <submittedName>
        <fullName evidence="4">Uncharacterized protein</fullName>
    </submittedName>
</protein>
<feature type="compositionally biased region" description="Low complexity" evidence="2">
    <location>
        <begin position="472"/>
        <end position="481"/>
    </location>
</feature>
<feature type="compositionally biased region" description="Basic and acidic residues" evidence="2">
    <location>
        <begin position="602"/>
        <end position="622"/>
    </location>
</feature>
<keyword evidence="3" id="KW-1133">Transmembrane helix</keyword>
<feature type="compositionally biased region" description="Acidic residues" evidence="2">
    <location>
        <begin position="189"/>
        <end position="204"/>
    </location>
</feature>
<feature type="compositionally biased region" description="Basic and acidic residues" evidence="2">
    <location>
        <begin position="938"/>
        <end position="954"/>
    </location>
</feature>
<feature type="transmembrane region" description="Helical" evidence="3">
    <location>
        <begin position="1537"/>
        <end position="1557"/>
    </location>
</feature>
<evidence type="ECO:0000256" key="2">
    <source>
        <dbReference type="SAM" id="MobiDB-lite"/>
    </source>
</evidence>
<feature type="compositionally biased region" description="Polar residues" evidence="2">
    <location>
        <begin position="1205"/>
        <end position="1224"/>
    </location>
</feature>
<feature type="compositionally biased region" description="Basic and acidic residues" evidence="2">
    <location>
        <begin position="1170"/>
        <end position="1183"/>
    </location>
</feature>
<feature type="compositionally biased region" description="Polar residues" evidence="2">
    <location>
        <begin position="51"/>
        <end position="64"/>
    </location>
</feature>
<feature type="coiled-coil region" evidence="1">
    <location>
        <begin position="1285"/>
        <end position="1312"/>
    </location>
</feature>
<feature type="compositionally biased region" description="Polar residues" evidence="2">
    <location>
        <begin position="74"/>
        <end position="85"/>
    </location>
</feature>
<feature type="region of interest" description="Disordered" evidence="2">
    <location>
        <begin position="429"/>
        <end position="515"/>
    </location>
</feature>
<feature type="region of interest" description="Disordered" evidence="2">
    <location>
        <begin position="1422"/>
        <end position="1459"/>
    </location>
</feature>
<feature type="region of interest" description="Disordered" evidence="2">
    <location>
        <begin position="1166"/>
        <end position="1227"/>
    </location>
</feature>
<feature type="compositionally biased region" description="Polar residues" evidence="2">
    <location>
        <begin position="484"/>
        <end position="501"/>
    </location>
</feature>
<sequence>MAISMSSASGSRAPPPPPLNSALSSDRLKGDQGVDGSGRSSPTPSTGSISLQTRQYSDSVSSRHSTVHFDLDPTPTQHSSQSSLRPHNAHLYQPALPSTLHTSTVPPPSKTAPALYGDSSSNSIMKPFPQSPSTSAQSSPHLRPVLPRSQSSQDRRVWSETLPSTSHRSGSMIAHGKRVSKMIGGYETSTDEEDTTEDTNEKEDGEPARTPSLSGTAGPSANAIAGPSRPRATSLLSTVERERQGSDASGGSREVKRRREDPARAKRRDGSRQPMSRNVSSRSNNSPPKQAVQLPTSRSDSFFGMHNGSPRSSRLGGGRPLLGDSSMAGPGRSPSGKISKLENVRELASSPEASRKSKGKEREGAKRQDELAASLGLGIGGTQDMALSPDQLFNLLSDSDVSSALRMMNSPHVPATRPPHLNEWSNSAFFSPPSTRPGSPGIGPPKQTSPYLVSAPPALTKTEGHGRERTMSVASSVAPPVHSTWHSSPRLRTSSDAQSPPETFGTARRRASSKAGLMADGQGGHIPFTHHVPMVAVEDHDTDADSVPAAESLPAIVEDTPSPARTPVGGIKGEKEKRGRLSGLFHLGKRKSIDAGLPEVLTSHKDHKTDAQKAEEKARDRERYEKDLERRRLEQERRDEELAQERRFRALTQVAAHPASERMAYRAGSHLRAYYQHIYEGIENPPKLNHLAILRWRIKTDEQNEARRKWEQAHHDNDSTRRSHFGENIHSSPMSIGSSTKFSGLRKSIESARSTSFGSLHRNQDASKQKSEGTRQRGWNFTVEDIGAYKACNGAVNYFIPPRRTHPDVEVLTEDEDQPASLPTRTESRRDDNSSMAGSSRKGHHDIRTGVKTASNASLMEVEGEGVLNGDQSHTLSRSASIETGQGGISRNRHTHRSHQSLSAIGQGSITHALKQPFEKLSNVAKKQRTTQSATAGDHAEGLEDTHLRPEVRPTHHGRPNNHQGTPITNKASRTTMDSVNSRQRDQGFFRRHNNAAPSVTNAGPDSYTDEEGGRDFHLRKLFLKGQRVLASFDDVRLAKRSEADLARTRQDERERELEALTAALSRETAFRERQAEATRQTQLELEARDRIQRLEDEIYAERIEHLTTARTKLEPINSYIIYIDESIKQYLQQIDFLQEEARVAAEVDLKWDSVDPLRSRYTLLGRNRSRSEPEDKDEHRDMVSPLRSFGSHDSASDSAHRPRSNSLARRQRSLPHSQHSVQSDVLMIPRRKSTFRPPFSALDPQLTLHFRHHPRRTYLDPTGRERVNPVRQAELVIGFGLERLKDMGKEKEGMKIELEKMIAEIESMIKQKEWVRFWVRGVLEKNLSRRAQLDRLKRQEELSVTPWGSMRRSLRQLQDPIYNSTAQSIGWVLRTSFWTYYQIKAELGAYLSWLKPSYWLSSSSSIDLDMQASQDMRTIMSNGRSNGLHDGSHPRPLRTDEGSGLAIDDDPGLAPASDARLLRNSRVTQLRNERRSKFESLDLDDHVRHRYDDGPGFEQHRAGLDGSLITIDDRTEMKRQAEERVREARQQGRRPAPVFGVMVLLSIITAVFFYSYGGQS</sequence>
<feature type="region of interest" description="Disordered" evidence="2">
    <location>
        <begin position="868"/>
        <end position="902"/>
    </location>
</feature>
<name>A0A1B9GW21_9TREE</name>
<feature type="compositionally biased region" description="Low complexity" evidence="2">
    <location>
        <begin position="37"/>
        <end position="50"/>
    </location>
</feature>
<evidence type="ECO:0000256" key="1">
    <source>
        <dbReference type="SAM" id="Coils"/>
    </source>
</evidence>
<dbReference type="Proteomes" id="UP000092666">
    <property type="component" value="Unassembled WGS sequence"/>
</dbReference>
<evidence type="ECO:0000313" key="4">
    <source>
        <dbReference type="EMBL" id="OCF35234.1"/>
    </source>
</evidence>
<dbReference type="OrthoDB" id="2596830at2759"/>
<feature type="compositionally biased region" description="Basic and acidic residues" evidence="2">
    <location>
        <begin position="253"/>
        <end position="271"/>
    </location>
</feature>
<keyword evidence="3" id="KW-0812">Transmembrane</keyword>
<dbReference type="EMBL" id="KI669500">
    <property type="protein sequence ID" value="OCF35234.1"/>
    <property type="molecule type" value="Genomic_DNA"/>
</dbReference>
<feature type="region of interest" description="Disordered" evidence="2">
    <location>
        <begin position="924"/>
        <end position="976"/>
    </location>
</feature>
<feature type="compositionally biased region" description="Polar residues" evidence="2">
    <location>
        <begin position="961"/>
        <end position="976"/>
    </location>
</feature>
<reference evidence="5" key="2">
    <citation type="submission" date="2013-12" db="EMBL/GenBank/DDBJ databases">
        <title>Evolution of pathogenesis and genome organization in the Tremellales.</title>
        <authorList>
            <person name="Cuomo C."/>
            <person name="Litvintseva A."/>
            <person name="Heitman J."/>
            <person name="Chen Y."/>
            <person name="Sun S."/>
            <person name="Springer D."/>
            <person name="Dromer F."/>
            <person name="Young S."/>
            <person name="Zeng Q."/>
            <person name="Chapman S."/>
            <person name="Gujja S."/>
            <person name="Saif S."/>
            <person name="Birren B."/>
        </authorList>
    </citation>
    <scope>NUCLEOTIDE SEQUENCE [LARGE SCALE GENOMIC DNA]</scope>
    <source>
        <strain evidence="5">BCC8398</strain>
    </source>
</reference>
<keyword evidence="3" id="KW-0472">Membrane</keyword>
<feature type="compositionally biased region" description="Polar residues" evidence="2">
    <location>
        <begin position="729"/>
        <end position="742"/>
    </location>
</feature>
<feature type="compositionally biased region" description="Basic and acidic residues" evidence="2">
    <location>
        <begin position="710"/>
        <end position="727"/>
    </location>
</feature>
<feature type="compositionally biased region" description="Polar residues" evidence="2">
    <location>
        <begin position="870"/>
        <end position="884"/>
    </location>
</feature>